<comment type="caution">
    <text evidence="9">The sequence shown here is derived from an EMBL/GenBank/DDBJ whole genome shotgun (WGS) entry which is preliminary data.</text>
</comment>
<dbReference type="Pfam" id="PF02308">
    <property type="entry name" value="MgtC"/>
    <property type="match status" value="1"/>
</dbReference>
<feature type="transmembrane region" description="Helical" evidence="7">
    <location>
        <begin position="65"/>
        <end position="86"/>
    </location>
</feature>
<dbReference type="Proteomes" id="UP000295351">
    <property type="component" value="Unassembled WGS sequence"/>
</dbReference>
<proteinExistence type="inferred from homology"/>
<keyword evidence="4 7" id="KW-0812">Transmembrane</keyword>
<evidence type="ECO:0000256" key="1">
    <source>
        <dbReference type="ARBA" id="ARBA00004651"/>
    </source>
</evidence>
<dbReference type="InterPro" id="IPR049177">
    <property type="entry name" value="MgtC_SapB_SrpB_YhiD_N"/>
</dbReference>
<keyword evidence="3" id="KW-1003">Cell membrane</keyword>
<feature type="transmembrane region" description="Helical" evidence="7">
    <location>
        <begin position="33"/>
        <end position="53"/>
    </location>
</feature>
<dbReference type="EMBL" id="SLVX01000002">
    <property type="protein sequence ID" value="TCN47498.1"/>
    <property type="molecule type" value="Genomic_DNA"/>
</dbReference>
<evidence type="ECO:0000259" key="8">
    <source>
        <dbReference type="Pfam" id="PF02308"/>
    </source>
</evidence>
<keyword evidence="7" id="KW-0997">Cell inner membrane</keyword>
<dbReference type="PRINTS" id="PR01837">
    <property type="entry name" value="MGTCSAPBPROT"/>
</dbReference>
<comment type="subcellular location">
    <subcellularLocation>
        <location evidence="7">Cell inner membrane</location>
        <topology evidence="7">Multi-pass membrane protein</topology>
    </subcellularLocation>
    <subcellularLocation>
        <location evidence="1">Cell membrane</location>
        <topology evidence="1">Multi-pass membrane protein</topology>
    </subcellularLocation>
</comment>
<organism evidence="9 10">
    <name type="scientific">Shinella granuli</name>
    <dbReference type="NCBI Taxonomy" id="323621"/>
    <lineage>
        <taxon>Bacteria</taxon>
        <taxon>Pseudomonadati</taxon>
        <taxon>Pseudomonadota</taxon>
        <taxon>Alphaproteobacteria</taxon>
        <taxon>Hyphomicrobiales</taxon>
        <taxon>Rhizobiaceae</taxon>
        <taxon>Shinella</taxon>
    </lineage>
</organism>
<dbReference type="InterPro" id="IPR003416">
    <property type="entry name" value="MgtC/SapB/SrpB/YhiD_fam"/>
</dbReference>
<evidence type="ECO:0000256" key="5">
    <source>
        <dbReference type="ARBA" id="ARBA00022989"/>
    </source>
</evidence>
<evidence type="ECO:0000256" key="6">
    <source>
        <dbReference type="ARBA" id="ARBA00023136"/>
    </source>
</evidence>
<protein>
    <recommendedName>
        <fullName evidence="7">Protein MgtC</fullName>
    </recommendedName>
</protein>
<dbReference type="GO" id="GO:0005886">
    <property type="term" value="C:plasma membrane"/>
    <property type="evidence" value="ECO:0007669"/>
    <property type="project" value="UniProtKB-SubCell"/>
</dbReference>
<evidence type="ECO:0000313" key="9">
    <source>
        <dbReference type="EMBL" id="TCN47498.1"/>
    </source>
</evidence>
<dbReference type="PANTHER" id="PTHR33778">
    <property type="entry name" value="PROTEIN MGTC"/>
    <property type="match status" value="1"/>
</dbReference>
<dbReference type="AlphaFoldDB" id="A0A4R2CZS5"/>
<evidence type="ECO:0000256" key="2">
    <source>
        <dbReference type="ARBA" id="ARBA00009298"/>
    </source>
</evidence>
<name>A0A4R2CZS5_SHIGR</name>
<gene>
    <name evidence="9" type="ORF">EV665_10217</name>
</gene>
<keyword evidence="10" id="KW-1185">Reference proteome</keyword>
<sequence length="219" mass="23274">MTSGASIEQAFRFDKRKISKKIVLLGKVPESRAIFVFGGAAGTGVWFSRLRAMEQIIADLFPRTAVPYPVLLARMTGAILLGAVIGAEREYRAHAAGLRTHILVALAACVFAILSIESVHMADFSDEQVRIDPLRVIEAVTSGVAFLAAGMIVFSRGEVKGLTTGAGMWLAGAVGLSIGLGYWFVAAVATGACFIVLFILAKIEIKSDGQEAPTCDKKT</sequence>
<evidence type="ECO:0000313" key="10">
    <source>
        <dbReference type="Proteomes" id="UP000295351"/>
    </source>
</evidence>
<feature type="transmembrane region" description="Helical" evidence="7">
    <location>
        <begin position="98"/>
        <end position="116"/>
    </location>
</feature>
<feature type="transmembrane region" description="Helical" evidence="7">
    <location>
        <begin position="136"/>
        <end position="155"/>
    </location>
</feature>
<comment type="similarity">
    <text evidence="2 7">Belongs to the MgtC/SapB family.</text>
</comment>
<feature type="transmembrane region" description="Helical" evidence="7">
    <location>
        <begin position="167"/>
        <end position="200"/>
    </location>
</feature>
<reference evidence="9 10" key="1">
    <citation type="submission" date="2019-03" db="EMBL/GenBank/DDBJ databases">
        <title>Genomic Encyclopedia of Type Strains, Phase IV (KMG-IV): sequencing the most valuable type-strain genomes for metagenomic binning, comparative biology and taxonomic classification.</title>
        <authorList>
            <person name="Goeker M."/>
        </authorList>
    </citation>
    <scope>NUCLEOTIDE SEQUENCE [LARGE SCALE GENOMIC DNA]</scope>
    <source>
        <strain evidence="9 10">DSM 18401</strain>
    </source>
</reference>
<keyword evidence="6 7" id="KW-0472">Membrane</keyword>
<keyword evidence="5 7" id="KW-1133">Transmembrane helix</keyword>
<feature type="domain" description="MgtC/SapB/SrpB/YhiD N-terminal" evidence="8">
    <location>
        <begin position="77"/>
        <end position="204"/>
    </location>
</feature>
<evidence type="ECO:0000256" key="7">
    <source>
        <dbReference type="RuleBase" id="RU365041"/>
    </source>
</evidence>
<evidence type="ECO:0000256" key="3">
    <source>
        <dbReference type="ARBA" id="ARBA00022475"/>
    </source>
</evidence>
<accession>A0A4R2CZS5</accession>
<dbReference type="PANTHER" id="PTHR33778:SF1">
    <property type="entry name" value="MAGNESIUM TRANSPORTER YHID-RELATED"/>
    <property type="match status" value="1"/>
</dbReference>
<evidence type="ECO:0000256" key="4">
    <source>
        <dbReference type="ARBA" id="ARBA00022692"/>
    </source>
</evidence>